<feature type="transmembrane region" description="Helical" evidence="5">
    <location>
        <begin position="217"/>
        <end position="245"/>
    </location>
</feature>
<organism evidence="7 8">
    <name type="scientific">candidate division WWE3 bacterium CG_4_9_14_0_2_um_filter_48_10</name>
    <dbReference type="NCBI Taxonomy" id="1975078"/>
    <lineage>
        <taxon>Bacteria</taxon>
        <taxon>Katanobacteria</taxon>
    </lineage>
</organism>
<evidence type="ECO:0000256" key="1">
    <source>
        <dbReference type="ARBA" id="ARBA00004141"/>
    </source>
</evidence>
<feature type="transmembrane region" description="Helical" evidence="5">
    <location>
        <begin position="313"/>
        <end position="331"/>
    </location>
</feature>
<feature type="transmembrane region" description="Helical" evidence="5">
    <location>
        <begin position="70"/>
        <end position="90"/>
    </location>
</feature>
<dbReference type="PANTHER" id="PTHR37422:SF13">
    <property type="entry name" value="LIPOPOLYSACCHARIDE BIOSYNTHESIS PROTEIN PA4999-RELATED"/>
    <property type="match status" value="1"/>
</dbReference>
<proteinExistence type="predicted"/>
<keyword evidence="2 5" id="KW-0812">Transmembrane</keyword>
<gene>
    <name evidence="7" type="ORF">CO059_02530</name>
</gene>
<protein>
    <recommendedName>
        <fullName evidence="6">O-antigen ligase-related domain-containing protein</fullName>
    </recommendedName>
</protein>
<dbReference type="PANTHER" id="PTHR37422">
    <property type="entry name" value="TEICHURONIC ACID BIOSYNTHESIS PROTEIN TUAE"/>
    <property type="match status" value="1"/>
</dbReference>
<evidence type="ECO:0000259" key="6">
    <source>
        <dbReference type="Pfam" id="PF04932"/>
    </source>
</evidence>
<dbReference type="InterPro" id="IPR051533">
    <property type="entry name" value="WaaL-like"/>
</dbReference>
<dbReference type="Pfam" id="PF04932">
    <property type="entry name" value="Wzy_C"/>
    <property type="match status" value="1"/>
</dbReference>
<feature type="transmembrane region" description="Helical" evidence="5">
    <location>
        <begin position="275"/>
        <end position="293"/>
    </location>
</feature>
<dbReference type="InterPro" id="IPR007016">
    <property type="entry name" value="O-antigen_ligase-rel_domated"/>
</dbReference>
<feature type="transmembrane region" description="Helical" evidence="5">
    <location>
        <begin position="152"/>
        <end position="173"/>
    </location>
</feature>
<feature type="domain" description="O-antigen ligase-related" evidence="6">
    <location>
        <begin position="237"/>
        <end position="368"/>
    </location>
</feature>
<feature type="transmembrane region" description="Helical" evidence="5">
    <location>
        <begin position="384"/>
        <end position="402"/>
    </location>
</feature>
<evidence type="ECO:0000256" key="5">
    <source>
        <dbReference type="SAM" id="Phobius"/>
    </source>
</evidence>
<evidence type="ECO:0000256" key="2">
    <source>
        <dbReference type="ARBA" id="ARBA00022692"/>
    </source>
</evidence>
<sequence length="430" mass="48391">MKGGVLHKLTLSTPSFLKKERSYWKGMVFKGEWVIFFTILILFPSNLAKHLVLPSSYIQGILADYLLPKFYLTELLVFLLITLFSCRLWLTRSFGKRHLFLPFLLFLALFPSLGASGSISISALRLVELMLWLAFGVWVRENVDLKKDFLRIAKFLSFGVGWVSLLALVQFLLQRNVFPYYFLGEPVLYPSLPGVAKTSFFGQEVLRAYGTFPHPNVLGGVAAITVPWFLAEGYLLAAGIALLGLFVSFSRLAWVSLLLGLFLLGLLRVKKRWRAYFVAASLLAFFTLLFFLFPPSSDLTFSRRVELLQSAWAMFHSSFLSGIGLGLFTASLPHFGIPSGPTLFIQPVHNIFALVAAESGLLALVVFLALFLAAYIFGWKKQRYLMFFSLAQLTLLGLFDHYLYTLPQGLFLLSLTLGFIFSSSDEKKAN</sequence>
<comment type="caution">
    <text evidence="7">The sequence shown here is derived from an EMBL/GenBank/DDBJ whole genome shotgun (WGS) entry which is preliminary data.</text>
</comment>
<comment type="subcellular location">
    <subcellularLocation>
        <location evidence="1">Membrane</location>
        <topology evidence="1">Multi-pass membrane protein</topology>
    </subcellularLocation>
</comment>
<accession>A0A2M8EIG9</accession>
<dbReference type="EMBL" id="PFSK01000037">
    <property type="protein sequence ID" value="PJC22412.1"/>
    <property type="molecule type" value="Genomic_DNA"/>
</dbReference>
<reference evidence="8" key="1">
    <citation type="submission" date="2017-09" db="EMBL/GenBank/DDBJ databases">
        <title>Depth-based differentiation of microbial function through sediment-hosted aquifers and enrichment of novel symbionts in the deep terrestrial subsurface.</title>
        <authorList>
            <person name="Probst A.J."/>
            <person name="Ladd B."/>
            <person name="Jarett J.K."/>
            <person name="Geller-Mcgrath D.E."/>
            <person name="Sieber C.M.K."/>
            <person name="Emerson J.B."/>
            <person name="Anantharaman K."/>
            <person name="Thomas B.C."/>
            <person name="Malmstrom R."/>
            <person name="Stieglmeier M."/>
            <person name="Klingl A."/>
            <person name="Woyke T."/>
            <person name="Ryan C.M."/>
            <person name="Banfield J.F."/>
        </authorList>
    </citation>
    <scope>NUCLEOTIDE SEQUENCE [LARGE SCALE GENOMIC DNA]</scope>
</reference>
<feature type="transmembrane region" description="Helical" evidence="5">
    <location>
        <begin position="27"/>
        <end position="47"/>
    </location>
</feature>
<evidence type="ECO:0000313" key="7">
    <source>
        <dbReference type="EMBL" id="PJC22412.1"/>
    </source>
</evidence>
<keyword evidence="3 5" id="KW-1133">Transmembrane helix</keyword>
<evidence type="ECO:0000256" key="4">
    <source>
        <dbReference type="ARBA" id="ARBA00023136"/>
    </source>
</evidence>
<feature type="transmembrane region" description="Helical" evidence="5">
    <location>
        <begin position="99"/>
        <end position="117"/>
    </location>
</feature>
<evidence type="ECO:0000313" key="8">
    <source>
        <dbReference type="Proteomes" id="UP000228781"/>
    </source>
</evidence>
<name>A0A2M8EIG9_UNCKA</name>
<evidence type="ECO:0000256" key="3">
    <source>
        <dbReference type="ARBA" id="ARBA00022989"/>
    </source>
</evidence>
<dbReference type="Proteomes" id="UP000228781">
    <property type="component" value="Unassembled WGS sequence"/>
</dbReference>
<feature type="transmembrane region" description="Helical" evidence="5">
    <location>
        <begin position="351"/>
        <end position="377"/>
    </location>
</feature>
<dbReference type="GO" id="GO:0016020">
    <property type="term" value="C:membrane"/>
    <property type="evidence" value="ECO:0007669"/>
    <property type="project" value="UniProtKB-SubCell"/>
</dbReference>
<feature type="transmembrane region" description="Helical" evidence="5">
    <location>
        <begin position="252"/>
        <end position="269"/>
    </location>
</feature>
<dbReference type="AlphaFoldDB" id="A0A2M8EIG9"/>
<feature type="transmembrane region" description="Helical" evidence="5">
    <location>
        <begin position="123"/>
        <end position="140"/>
    </location>
</feature>
<keyword evidence="4 5" id="KW-0472">Membrane</keyword>